<feature type="transmembrane region" description="Helical" evidence="7">
    <location>
        <begin position="235"/>
        <end position="254"/>
    </location>
</feature>
<feature type="transmembrane region" description="Helical" evidence="7">
    <location>
        <begin position="176"/>
        <end position="195"/>
    </location>
</feature>
<keyword evidence="5 7" id="KW-0472">Membrane</keyword>
<keyword evidence="3 7" id="KW-0812">Transmembrane</keyword>
<evidence type="ECO:0000256" key="1">
    <source>
        <dbReference type="ARBA" id="ARBA00004141"/>
    </source>
</evidence>
<dbReference type="OrthoDB" id="4630069at2"/>
<dbReference type="GO" id="GO:0016020">
    <property type="term" value="C:membrane"/>
    <property type="evidence" value="ECO:0007669"/>
    <property type="project" value="UniProtKB-SubCell"/>
</dbReference>
<feature type="transmembrane region" description="Helical" evidence="7">
    <location>
        <begin position="207"/>
        <end position="228"/>
    </location>
</feature>
<dbReference type="Pfam" id="PF00892">
    <property type="entry name" value="EamA"/>
    <property type="match status" value="2"/>
</dbReference>
<dbReference type="InterPro" id="IPR050638">
    <property type="entry name" value="AA-Vitamin_Transporters"/>
</dbReference>
<dbReference type="PANTHER" id="PTHR32322">
    <property type="entry name" value="INNER MEMBRANE TRANSPORTER"/>
    <property type="match status" value="1"/>
</dbReference>
<organism evidence="9 10">
    <name type="scientific">Pedococcus dokdonensis</name>
    <dbReference type="NCBI Taxonomy" id="443156"/>
    <lineage>
        <taxon>Bacteria</taxon>
        <taxon>Bacillati</taxon>
        <taxon>Actinomycetota</taxon>
        <taxon>Actinomycetes</taxon>
        <taxon>Micrococcales</taxon>
        <taxon>Intrasporangiaceae</taxon>
        <taxon>Pedococcus</taxon>
    </lineage>
</organism>
<dbReference type="SUPFAM" id="SSF103481">
    <property type="entry name" value="Multidrug resistance efflux transporter EmrE"/>
    <property type="match status" value="2"/>
</dbReference>
<dbReference type="RefSeq" id="WP_091782911.1">
    <property type="nucleotide sequence ID" value="NZ_LT629711.1"/>
</dbReference>
<evidence type="ECO:0000256" key="6">
    <source>
        <dbReference type="SAM" id="MobiDB-lite"/>
    </source>
</evidence>
<dbReference type="STRING" id="443156.SAMN04489867_1234"/>
<evidence type="ECO:0000313" key="9">
    <source>
        <dbReference type="EMBL" id="SDP03293.1"/>
    </source>
</evidence>
<feature type="transmembrane region" description="Helical" evidence="7">
    <location>
        <begin position="34"/>
        <end position="56"/>
    </location>
</feature>
<keyword evidence="4 7" id="KW-1133">Transmembrane helix</keyword>
<dbReference type="Proteomes" id="UP000199077">
    <property type="component" value="Chromosome I"/>
</dbReference>
<protein>
    <submittedName>
        <fullName evidence="9">Permease of the drug/metabolite transporter (DMT) superfamily</fullName>
    </submittedName>
</protein>
<dbReference type="PANTHER" id="PTHR32322:SF2">
    <property type="entry name" value="EAMA DOMAIN-CONTAINING PROTEIN"/>
    <property type="match status" value="1"/>
</dbReference>
<accession>A0A1H0PE53</accession>
<evidence type="ECO:0000256" key="7">
    <source>
        <dbReference type="SAM" id="Phobius"/>
    </source>
</evidence>
<feature type="region of interest" description="Disordered" evidence="6">
    <location>
        <begin position="284"/>
        <end position="311"/>
    </location>
</feature>
<feature type="transmembrane region" description="Helical" evidence="7">
    <location>
        <begin position="260"/>
        <end position="278"/>
    </location>
</feature>
<feature type="domain" description="EamA" evidence="8">
    <location>
        <begin position="6"/>
        <end position="138"/>
    </location>
</feature>
<evidence type="ECO:0000256" key="2">
    <source>
        <dbReference type="ARBA" id="ARBA00007362"/>
    </source>
</evidence>
<evidence type="ECO:0000256" key="3">
    <source>
        <dbReference type="ARBA" id="ARBA00022692"/>
    </source>
</evidence>
<proteinExistence type="inferred from homology"/>
<sequence length="311" mass="31965">MNVRTLALFCVVSILWGVPYLLIAEALDAGLGPLTVVAGRVLVGTLVLVAVVRTRALDVLRQAPGKTALLALVEVVVPFTFIAVAERSVTSGTAGVLISLEPFFVLIWSVLLGSGVHHSWARIIPGSVLGFSGVLLLMGTPGGGIGAWLLIAAAGCYALGAVLIDRWFADLPSLSVSAAMLIVATPLTMLVALPIEGSPRWTTGGVTAVVFLGAACTAGGFAAFFALIKNAGAHGASLITYAAPVVALAAGFAIRGEALSMPSVIGTVLILLGAWFCLRQRPARPRTSVSGPAMPASQRTALRARRPVEPS</sequence>
<evidence type="ECO:0000313" key="10">
    <source>
        <dbReference type="Proteomes" id="UP000199077"/>
    </source>
</evidence>
<evidence type="ECO:0000259" key="8">
    <source>
        <dbReference type="Pfam" id="PF00892"/>
    </source>
</evidence>
<evidence type="ECO:0000256" key="5">
    <source>
        <dbReference type="ARBA" id="ARBA00023136"/>
    </source>
</evidence>
<feature type="transmembrane region" description="Helical" evidence="7">
    <location>
        <begin position="145"/>
        <end position="164"/>
    </location>
</feature>
<comment type="similarity">
    <text evidence="2">Belongs to the EamA transporter family.</text>
</comment>
<feature type="domain" description="EamA" evidence="8">
    <location>
        <begin position="145"/>
        <end position="277"/>
    </location>
</feature>
<feature type="transmembrane region" description="Helical" evidence="7">
    <location>
        <begin position="91"/>
        <end position="113"/>
    </location>
</feature>
<gene>
    <name evidence="9" type="ORF">SAMN04489867_1234</name>
</gene>
<dbReference type="AlphaFoldDB" id="A0A1H0PE53"/>
<dbReference type="InterPro" id="IPR037185">
    <property type="entry name" value="EmrE-like"/>
</dbReference>
<reference evidence="10" key="1">
    <citation type="submission" date="2016-10" db="EMBL/GenBank/DDBJ databases">
        <authorList>
            <person name="Varghese N."/>
            <person name="Submissions S."/>
        </authorList>
    </citation>
    <scope>NUCLEOTIDE SEQUENCE [LARGE SCALE GENOMIC DNA]</scope>
    <source>
        <strain evidence="10">DSM 22329</strain>
    </source>
</reference>
<dbReference type="EMBL" id="LT629711">
    <property type="protein sequence ID" value="SDP03293.1"/>
    <property type="molecule type" value="Genomic_DNA"/>
</dbReference>
<name>A0A1H0PE53_9MICO</name>
<feature type="transmembrane region" description="Helical" evidence="7">
    <location>
        <begin position="68"/>
        <end position="85"/>
    </location>
</feature>
<feature type="transmembrane region" description="Helical" evidence="7">
    <location>
        <begin position="120"/>
        <end position="139"/>
    </location>
</feature>
<evidence type="ECO:0000256" key="4">
    <source>
        <dbReference type="ARBA" id="ARBA00022989"/>
    </source>
</evidence>
<dbReference type="InterPro" id="IPR000620">
    <property type="entry name" value="EamA_dom"/>
</dbReference>
<comment type="subcellular location">
    <subcellularLocation>
        <location evidence="1">Membrane</location>
        <topology evidence="1">Multi-pass membrane protein</topology>
    </subcellularLocation>
</comment>
<keyword evidence="10" id="KW-1185">Reference proteome</keyword>